<dbReference type="PANTHER" id="PTHR12393">
    <property type="entry name" value="SPHINGOMYELIN PHOSPHODIESTERASE RELATED"/>
    <property type="match status" value="1"/>
</dbReference>
<dbReference type="Proteomes" id="UP000612055">
    <property type="component" value="Unassembled WGS sequence"/>
</dbReference>
<reference evidence="1" key="1">
    <citation type="journal article" date="2020" name="bioRxiv">
        <title>Comparative genomics of Chlamydomonas.</title>
        <authorList>
            <person name="Craig R.J."/>
            <person name="Hasan A.R."/>
            <person name="Ness R.W."/>
            <person name="Keightley P.D."/>
        </authorList>
    </citation>
    <scope>NUCLEOTIDE SEQUENCE</scope>
    <source>
        <strain evidence="1">CCAP 11/70</strain>
    </source>
</reference>
<dbReference type="Gene3D" id="1.25.40.20">
    <property type="entry name" value="Ankyrin repeat-containing domain"/>
    <property type="match status" value="1"/>
</dbReference>
<name>A0A836C2L7_9CHLO</name>
<dbReference type="GO" id="GO:0005783">
    <property type="term" value="C:endoplasmic reticulum"/>
    <property type="evidence" value="ECO:0007669"/>
    <property type="project" value="TreeGrafter"/>
</dbReference>
<sequence length="592" mass="61548">MGGSQAHPAHGDEFRACDGSYKRQNSDGMVLIAPRDVSGIWLPELVLRIASFLPPNDVATSVRLVNKAAAAVLHDRTTVLAYQPVPPHAVVAKWGQPGATRGLTLRLRRRLLCLAAASGSVPYLDALLALLGLPLLADVFESAVASGQLEMCAYLRSRHCPWGPSVPEAAAAADMKSSLEWLRANRCPWSPRCASAALRAGHLQLAWWLMQLPPAGVDAAGLLEGAAYGCALPELQRLHADLGLDPRHCCLLAAAAGSPSTEWIAKAEWLSDRVCRHSTLACAEVLARPDWEARLGWLRRHGRELADAAGAAAATGNSVALRHLLANGALVLEEGAARAAAVAAARTGHINVLEVLAEVHEGEVTAPPVLAAAAEAERREALSWLLERALAGEEARPADEVMSAELFAAAAASGCVELLAELREAGGCAWDSAAWVGAASAGCEEALHWLADRGCPMPADGEPYVVAARNGDLSTLAALRDLGMPVGTHAFTRAVWTGVQGAEGADPPALEWLLAAGVPVDWRSAVWAAERRGDRGVCAWVCAQAAAAGGLGGMDGCPCEAEAAAEASLSVTITTGAAAALVGGMQAFTPCC</sequence>
<comment type="caution">
    <text evidence="1">The sequence shown here is derived from an EMBL/GenBank/DDBJ whole genome shotgun (WGS) entry which is preliminary data.</text>
</comment>
<keyword evidence="2" id="KW-1185">Reference proteome</keyword>
<dbReference type="EMBL" id="JAEHOE010000011">
    <property type="protein sequence ID" value="KAG2498161.1"/>
    <property type="molecule type" value="Genomic_DNA"/>
</dbReference>
<dbReference type="InterPro" id="IPR036770">
    <property type="entry name" value="Ankyrin_rpt-contain_sf"/>
</dbReference>
<dbReference type="GO" id="GO:0046513">
    <property type="term" value="P:ceramide biosynthetic process"/>
    <property type="evidence" value="ECO:0007669"/>
    <property type="project" value="TreeGrafter"/>
</dbReference>
<dbReference type="GO" id="GO:0016020">
    <property type="term" value="C:membrane"/>
    <property type="evidence" value="ECO:0007669"/>
    <property type="project" value="TreeGrafter"/>
</dbReference>
<dbReference type="GO" id="GO:0030149">
    <property type="term" value="P:sphingolipid catabolic process"/>
    <property type="evidence" value="ECO:0007669"/>
    <property type="project" value="TreeGrafter"/>
</dbReference>
<dbReference type="AlphaFoldDB" id="A0A836C2L7"/>
<dbReference type="OrthoDB" id="546617at2759"/>
<dbReference type="GO" id="GO:0071944">
    <property type="term" value="C:cell periphery"/>
    <property type="evidence" value="ECO:0007669"/>
    <property type="project" value="TreeGrafter"/>
</dbReference>
<gene>
    <name evidence="1" type="ORF">HYH03_003918</name>
</gene>
<dbReference type="PANTHER" id="PTHR12393:SF6">
    <property type="entry name" value="SPHINGOMYELIN PHOSPHODIESTERASE 2"/>
    <property type="match status" value="1"/>
</dbReference>
<accession>A0A836C2L7</accession>
<organism evidence="1 2">
    <name type="scientific">Edaphochlamys debaryana</name>
    <dbReference type="NCBI Taxonomy" id="47281"/>
    <lineage>
        <taxon>Eukaryota</taxon>
        <taxon>Viridiplantae</taxon>
        <taxon>Chlorophyta</taxon>
        <taxon>core chlorophytes</taxon>
        <taxon>Chlorophyceae</taxon>
        <taxon>CS clade</taxon>
        <taxon>Chlamydomonadales</taxon>
        <taxon>Chlamydomonadales incertae sedis</taxon>
        <taxon>Edaphochlamys</taxon>
    </lineage>
</organism>
<proteinExistence type="predicted"/>
<evidence type="ECO:0008006" key="3">
    <source>
        <dbReference type="Google" id="ProtNLM"/>
    </source>
</evidence>
<dbReference type="GO" id="GO:0004620">
    <property type="term" value="F:phospholipase activity"/>
    <property type="evidence" value="ECO:0007669"/>
    <property type="project" value="TreeGrafter"/>
</dbReference>
<dbReference type="SUPFAM" id="SSF140860">
    <property type="entry name" value="Pseudo ankyrin repeat-like"/>
    <property type="match status" value="1"/>
</dbReference>
<evidence type="ECO:0000313" key="1">
    <source>
        <dbReference type="EMBL" id="KAG2498161.1"/>
    </source>
</evidence>
<evidence type="ECO:0000313" key="2">
    <source>
        <dbReference type="Proteomes" id="UP000612055"/>
    </source>
</evidence>
<protein>
    <recommendedName>
        <fullName evidence="3">Ankyrin repeat domain-containing protein</fullName>
    </recommendedName>
</protein>